<dbReference type="RefSeq" id="WP_178696747.1">
    <property type="nucleotide sequence ID" value="NZ_CP049075.1"/>
</dbReference>
<dbReference type="Pfam" id="PF02082">
    <property type="entry name" value="Rrf2"/>
    <property type="match status" value="1"/>
</dbReference>
<dbReference type="EMBL" id="CP049075">
    <property type="protein sequence ID" value="QLI05068.1"/>
    <property type="molecule type" value="Genomic_DNA"/>
</dbReference>
<dbReference type="PROSITE" id="PS51197">
    <property type="entry name" value="HTH_RRF2_2"/>
    <property type="match status" value="1"/>
</dbReference>
<dbReference type="AlphaFoldDB" id="A0A7H9CII7"/>
<accession>A0A7H9CII7</accession>
<keyword evidence="3" id="KW-1185">Reference proteome</keyword>
<evidence type="ECO:0000256" key="1">
    <source>
        <dbReference type="ARBA" id="ARBA00023125"/>
    </source>
</evidence>
<evidence type="ECO:0000313" key="2">
    <source>
        <dbReference type="EMBL" id="QLI05068.1"/>
    </source>
</evidence>
<dbReference type="KEGG" id="cinf:CINF_0545"/>
<dbReference type="PANTHER" id="PTHR33221:SF5">
    <property type="entry name" value="HTH-TYPE TRANSCRIPTIONAL REGULATOR ISCR"/>
    <property type="match status" value="1"/>
</dbReference>
<evidence type="ECO:0000313" key="3">
    <source>
        <dbReference type="Proteomes" id="UP000509414"/>
    </source>
</evidence>
<dbReference type="GO" id="GO:0003700">
    <property type="term" value="F:DNA-binding transcription factor activity"/>
    <property type="evidence" value="ECO:0007669"/>
    <property type="project" value="TreeGrafter"/>
</dbReference>
<dbReference type="PROSITE" id="PS01332">
    <property type="entry name" value="HTH_RRF2_1"/>
    <property type="match status" value="1"/>
</dbReference>
<dbReference type="PANTHER" id="PTHR33221">
    <property type="entry name" value="WINGED HELIX-TURN-HELIX TRANSCRIPTIONAL REGULATOR, RRF2 FAMILY"/>
    <property type="match status" value="1"/>
</dbReference>
<dbReference type="InterPro" id="IPR036390">
    <property type="entry name" value="WH_DNA-bd_sf"/>
</dbReference>
<name>A0A7H9CII7_9BACT</name>
<dbReference type="SUPFAM" id="SSF46785">
    <property type="entry name" value="Winged helix' DNA-binding domain"/>
    <property type="match status" value="1"/>
</dbReference>
<dbReference type="GO" id="GO:0005829">
    <property type="term" value="C:cytosol"/>
    <property type="evidence" value="ECO:0007669"/>
    <property type="project" value="TreeGrafter"/>
</dbReference>
<protein>
    <submittedName>
        <fullName evidence="2">Transcriptional regulator, IscR/Rrf2 family</fullName>
    </submittedName>
</protein>
<dbReference type="InterPro" id="IPR000944">
    <property type="entry name" value="Tscrpt_reg_Rrf2"/>
</dbReference>
<dbReference type="InterPro" id="IPR036388">
    <property type="entry name" value="WH-like_DNA-bd_sf"/>
</dbReference>
<sequence length="136" mass="15386">MSLLSTKGVYGLICIFEISKGNSSSPISLKDISDNINVSKNYLEQIINNLRSAGLIASIKGLKGGYYLSRPLSEISYYEIFNLLEKDFGLSRVTLNTPYSLFIKEYDEKLKELFNKPLSSFEAFKQEANAYLNYVI</sequence>
<gene>
    <name evidence="2" type="ORF">CINF_0545</name>
</gene>
<dbReference type="NCBIfam" id="TIGR00738">
    <property type="entry name" value="rrf2_super"/>
    <property type="match status" value="1"/>
</dbReference>
<dbReference type="GO" id="GO:0003677">
    <property type="term" value="F:DNA binding"/>
    <property type="evidence" value="ECO:0007669"/>
    <property type="project" value="UniProtKB-KW"/>
</dbReference>
<dbReference type="Gene3D" id="1.10.10.10">
    <property type="entry name" value="Winged helix-like DNA-binding domain superfamily/Winged helix DNA-binding domain"/>
    <property type="match status" value="1"/>
</dbReference>
<proteinExistence type="predicted"/>
<keyword evidence="1" id="KW-0238">DNA-binding</keyword>
<organism evidence="2 3">
    <name type="scientific">Candidatus Campylobacter infans</name>
    <dbReference type="NCBI Taxonomy" id="2561898"/>
    <lineage>
        <taxon>Bacteria</taxon>
        <taxon>Pseudomonadati</taxon>
        <taxon>Campylobacterota</taxon>
        <taxon>Epsilonproteobacteria</taxon>
        <taxon>Campylobacterales</taxon>
        <taxon>Campylobacteraceae</taxon>
        <taxon>Campylobacter</taxon>
    </lineage>
</organism>
<reference evidence="2 3" key="1">
    <citation type="submission" date="2020-02" db="EMBL/GenBank/DDBJ databases">
        <title>Complete genome sequence of the novel Campylobacter species Candidatus Campylobacter infans.</title>
        <authorList>
            <person name="Duim B."/>
            <person name="Zomer A."/>
            <person name="van der Graaf L."/>
            <person name="Wagenaar J."/>
        </authorList>
    </citation>
    <scope>NUCLEOTIDE SEQUENCE [LARGE SCALE GENOMIC DNA]</scope>
    <source>
        <strain evidence="2 3">19S00001</strain>
    </source>
</reference>
<dbReference type="InterPro" id="IPR030489">
    <property type="entry name" value="TR_Rrf2-type_CS"/>
</dbReference>
<dbReference type="Proteomes" id="UP000509414">
    <property type="component" value="Chromosome"/>
</dbReference>